<feature type="chain" id="PRO_5012484030" description="J domain-containing protein" evidence="1">
    <location>
        <begin position="16"/>
        <end position="759"/>
    </location>
</feature>
<protein>
    <recommendedName>
        <fullName evidence="2">J domain-containing protein</fullName>
    </recommendedName>
</protein>
<dbReference type="Gene3D" id="1.10.287.110">
    <property type="entry name" value="DnaJ domain"/>
    <property type="match status" value="1"/>
</dbReference>
<evidence type="ECO:0000313" key="3">
    <source>
        <dbReference type="EMBL" id="OQS04016.1"/>
    </source>
</evidence>
<dbReference type="OrthoDB" id="445556at2759"/>
<dbReference type="STRING" id="74557.A0A1W0A173"/>
<dbReference type="Proteomes" id="UP000243217">
    <property type="component" value="Unassembled WGS sequence"/>
</dbReference>
<dbReference type="InterPro" id="IPR036869">
    <property type="entry name" value="J_dom_sf"/>
</dbReference>
<sequence length="759" mass="86816">MRLLLLLLLLKFVSGAIVHTRYLTVQGQTVALPFTDDVEPIDTIEAFREQYNLSYIFQQQTLNKVCSVIRCTRSIPVVYSVLITTDESKGVVGTFKLLAGEEPVDAIATFCKTHQLSRDFQQSMIESICQQPRVVCTRREALLFQQIITSDDGSSLGMLKIFDGAEPVDQIFAFLHPWFPDVERFRAVLIQLVEYICSRIPCEQTIPRLYHKLIQGPNDTNYGWLDIYYGQEPIDVISQLNLDRSMELSLLNTVCAEPLVQPSCTRDRVIVFSSPIQFDDTSQPIPLTLYAGDEVADAVYQLGQQYNLSMEMRHGLFNALCNRPPITCTRGRALIYKRVITDTEGKTFGALELFDGDDAADRVYEFANAYNLTIQMREAVLNNICHDIQNDLNITCSRFAPLIASIPIQKDASDPNPLGYVNLQQGEEPVDAVYRFGVQHNLDATQQESIWRGICDALQFPCTRSRSLVHIAILDNEQVPFFGDEEPADVLYWFGTQKNWSFHQRQDVLHQLCQIERAAKPLLNCTRSEARLFHLPVMETETEKLGTLEVFEDQEPVDVVYAFMDKHDLFQTAPINTSLINITCSNVHCVRNRPRRILFSLQATYMGLPYKIEYTPPEDEWICTETEHGKKCEHYVEARSASYCAKYMRTWPNCPEIISKALRTHLDIYEAAMWRGKDLYAKLGLVKGATSDEIEHAYHTRVLRYNNATEPQKYEKLQAAYDTLHDPEKKYYYDLPCMKFFGLCGKRQPDGGISITTDN</sequence>
<evidence type="ECO:0000313" key="4">
    <source>
        <dbReference type="Proteomes" id="UP000243217"/>
    </source>
</evidence>
<proteinExistence type="predicted"/>
<name>A0A1W0A173_9STRA</name>
<dbReference type="PROSITE" id="PS50076">
    <property type="entry name" value="DNAJ_2"/>
    <property type="match status" value="1"/>
</dbReference>
<dbReference type="InterPro" id="IPR018253">
    <property type="entry name" value="DnaJ_domain_CS"/>
</dbReference>
<comment type="caution">
    <text evidence="3">The sequence shown here is derived from an EMBL/GenBank/DDBJ whole genome shotgun (WGS) entry which is preliminary data.</text>
</comment>
<keyword evidence="4" id="KW-1185">Reference proteome</keyword>
<keyword evidence="1" id="KW-0732">Signal</keyword>
<dbReference type="PRINTS" id="PR00625">
    <property type="entry name" value="JDOMAIN"/>
</dbReference>
<feature type="domain" description="J" evidence="2">
    <location>
        <begin position="678"/>
        <end position="737"/>
    </location>
</feature>
<reference evidence="3 4" key="1">
    <citation type="journal article" date="2014" name="Genome Biol. Evol.">
        <title>The secreted proteins of Achlya hypogyna and Thraustotheca clavata identify the ancestral oomycete secretome and reveal gene acquisitions by horizontal gene transfer.</title>
        <authorList>
            <person name="Misner I."/>
            <person name="Blouin N."/>
            <person name="Leonard G."/>
            <person name="Richards T.A."/>
            <person name="Lane C.E."/>
        </authorList>
    </citation>
    <scope>NUCLEOTIDE SEQUENCE [LARGE SCALE GENOMIC DNA]</scope>
    <source>
        <strain evidence="3 4">ATCC 34112</strain>
    </source>
</reference>
<dbReference type="Pfam" id="PF00226">
    <property type="entry name" value="DnaJ"/>
    <property type="match status" value="1"/>
</dbReference>
<feature type="signal peptide" evidence="1">
    <location>
        <begin position="1"/>
        <end position="15"/>
    </location>
</feature>
<dbReference type="SMART" id="SM00271">
    <property type="entry name" value="DnaJ"/>
    <property type="match status" value="1"/>
</dbReference>
<dbReference type="InterPro" id="IPR001623">
    <property type="entry name" value="DnaJ_domain"/>
</dbReference>
<dbReference type="AlphaFoldDB" id="A0A1W0A173"/>
<gene>
    <name evidence="3" type="ORF">THRCLA_20998</name>
</gene>
<evidence type="ECO:0000256" key="1">
    <source>
        <dbReference type="SAM" id="SignalP"/>
    </source>
</evidence>
<evidence type="ECO:0000259" key="2">
    <source>
        <dbReference type="PROSITE" id="PS50076"/>
    </source>
</evidence>
<dbReference type="EMBL" id="JNBS01000695">
    <property type="protein sequence ID" value="OQS04016.1"/>
    <property type="molecule type" value="Genomic_DNA"/>
</dbReference>
<dbReference type="PROSITE" id="PS00636">
    <property type="entry name" value="DNAJ_1"/>
    <property type="match status" value="1"/>
</dbReference>
<accession>A0A1W0A173</accession>
<organism evidence="3 4">
    <name type="scientific">Thraustotheca clavata</name>
    <dbReference type="NCBI Taxonomy" id="74557"/>
    <lineage>
        <taxon>Eukaryota</taxon>
        <taxon>Sar</taxon>
        <taxon>Stramenopiles</taxon>
        <taxon>Oomycota</taxon>
        <taxon>Saprolegniomycetes</taxon>
        <taxon>Saprolegniales</taxon>
        <taxon>Achlyaceae</taxon>
        <taxon>Thraustotheca</taxon>
    </lineage>
</organism>
<dbReference type="CDD" id="cd06257">
    <property type="entry name" value="DnaJ"/>
    <property type="match status" value="1"/>
</dbReference>
<dbReference type="SUPFAM" id="SSF46565">
    <property type="entry name" value="Chaperone J-domain"/>
    <property type="match status" value="1"/>
</dbReference>